<protein>
    <submittedName>
        <fullName evidence="2">Uncharacterized protein</fullName>
    </submittedName>
</protein>
<feature type="transmembrane region" description="Helical" evidence="1">
    <location>
        <begin position="157"/>
        <end position="183"/>
    </location>
</feature>
<sequence length="293" mass="31002">MTQIFSPSEAALSVLTLAKRQPQFVMRFAMLYAGMTAIYLAVMTATGVGEAMTRFAAVSQPGMSPSPAQIEEILMPVMPGFGLVALLSLVLSTFLTTMALRKVVDDVEVGFWGLQLGNLEGRYLVASIGYGLILFATAIVVSIVSTILISIHPALTILGFLTGAVLIGWVALRLSQFGVLAAVTGTMGLKQSFNQTQGRTWHYLGAYVLWAVIAIIVGMIGQGLATVGASALGARIGSGIPQSMADFLTAGWLFYILVYGMVTGFLTLGFTCIGAYAWHQSQGTIAPPKSADF</sequence>
<dbReference type="RefSeq" id="WP_108985005.1">
    <property type="nucleotide sequence ID" value="NZ_BFBR01000005.1"/>
</dbReference>
<reference evidence="2 3" key="1">
    <citation type="journal article" date="2018" name="Genome Announc.">
        <title>Draft Genome Sequence of "Candidatus Phycosocius bacilliformis," an Alphaproteobacterial Ectosymbiont of the Hydrocarbon-Producing Green Alga Botryococcus braunii.</title>
        <authorList>
            <person name="Tanabe Y."/>
            <person name="Yamaguchi H."/>
            <person name="Watanabe M.M."/>
        </authorList>
    </citation>
    <scope>NUCLEOTIDE SEQUENCE [LARGE SCALE GENOMIC DNA]</scope>
    <source>
        <strain evidence="2 3">BOTRYCO-2</strain>
    </source>
</reference>
<evidence type="ECO:0000313" key="3">
    <source>
        <dbReference type="Proteomes" id="UP000245086"/>
    </source>
</evidence>
<dbReference type="EMBL" id="BFBR01000005">
    <property type="protein sequence ID" value="GBF58137.1"/>
    <property type="molecule type" value="Genomic_DNA"/>
</dbReference>
<keyword evidence="3" id="KW-1185">Reference proteome</keyword>
<feature type="transmembrane region" description="Helical" evidence="1">
    <location>
        <begin position="204"/>
        <end position="232"/>
    </location>
</feature>
<organism evidence="2 3">
    <name type="scientific">Candidatus Phycosocius bacilliformis</name>
    <dbReference type="NCBI Taxonomy" id="1445552"/>
    <lineage>
        <taxon>Bacteria</taxon>
        <taxon>Pseudomonadati</taxon>
        <taxon>Pseudomonadota</taxon>
        <taxon>Alphaproteobacteria</taxon>
        <taxon>Caulobacterales</taxon>
        <taxon>Caulobacterales incertae sedis</taxon>
        <taxon>Candidatus Phycosocius</taxon>
    </lineage>
</organism>
<comment type="caution">
    <text evidence="2">The sequence shown here is derived from an EMBL/GenBank/DDBJ whole genome shotgun (WGS) entry which is preliminary data.</text>
</comment>
<dbReference type="AlphaFoldDB" id="A0A2P2EAN8"/>
<proteinExistence type="predicted"/>
<evidence type="ECO:0000256" key="1">
    <source>
        <dbReference type="SAM" id="Phobius"/>
    </source>
</evidence>
<keyword evidence="1" id="KW-0812">Transmembrane</keyword>
<accession>A0A2P2EAN8</accession>
<feature type="transmembrane region" description="Helical" evidence="1">
    <location>
        <begin position="73"/>
        <end position="95"/>
    </location>
</feature>
<gene>
    <name evidence="2" type="ORF">PbB2_01808</name>
</gene>
<keyword evidence="1" id="KW-1133">Transmembrane helix</keyword>
<feature type="transmembrane region" description="Helical" evidence="1">
    <location>
        <begin position="252"/>
        <end position="278"/>
    </location>
</feature>
<dbReference type="Proteomes" id="UP000245086">
    <property type="component" value="Unassembled WGS sequence"/>
</dbReference>
<name>A0A2P2EAN8_9PROT</name>
<feature type="transmembrane region" description="Helical" evidence="1">
    <location>
        <begin position="123"/>
        <end position="151"/>
    </location>
</feature>
<feature type="transmembrane region" description="Helical" evidence="1">
    <location>
        <begin position="29"/>
        <end position="53"/>
    </location>
</feature>
<keyword evidence="1" id="KW-0472">Membrane</keyword>
<dbReference type="OrthoDB" id="7617808at2"/>
<evidence type="ECO:0000313" key="2">
    <source>
        <dbReference type="EMBL" id="GBF58137.1"/>
    </source>
</evidence>